<feature type="signal peptide" evidence="3">
    <location>
        <begin position="1"/>
        <end position="24"/>
    </location>
</feature>
<feature type="transmembrane region" description="Helical" evidence="2">
    <location>
        <begin position="280"/>
        <end position="301"/>
    </location>
</feature>
<sequence length="308" mass="31030">MTAHRWARAAAMIVLTTGTLAVFAPPVAAAPAPVRILSVSAENVAPGETVRVKFRVTNTGSATETAIVVVGGGLRCTSGCRAEPSLGAGKSKDLAATVVAPSVAPGESSGLNISVGVRLGGQNSYDFKMVNVSGAEKPAAGVDRVTGRVRDTGGKAVGGTTVTVRDSAGHEYRTTSGPTGRFSIRSSAAEPIAAGSIRVVATRNGYRTARATVQGTAGDTATVQMTLAALVEPVRTSSSPRVSPSPLAAGDDDTPGQKPTIIAEAAPNLDPVSDEGSGPLPFVFGGLLVVAGLAALALLLVRRRNARV</sequence>
<dbReference type="InterPro" id="IPR008969">
    <property type="entry name" value="CarboxyPept-like_regulatory"/>
</dbReference>
<evidence type="ECO:0000313" key="5">
    <source>
        <dbReference type="Proteomes" id="UP001595867"/>
    </source>
</evidence>
<feature type="chain" id="PRO_5045691688" evidence="3">
    <location>
        <begin position="25"/>
        <end position="308"/>
    </location>
</feature>
<evidence type="ECO:0000256" key="3">
    <source>
        <dbReference type="SAM" id="SignalP"/>
    </source>
</evidence>
<keyword evidence="2" id="KW-1133">Transmembrane helix</keyword>
<dbReference type="EMBL" id="JBHSBL010000019">
    <property type="protein sequence ID" value="MFC4068836.1"/>
    <property type="molecule type" value="Genomic_DNA"/>
</dbReference>
<evidence type="ECO:0000313" key="4">
    <source>
        <dbReference type="EMBL" id="MFC4068836.1"/>
    </source>
</evidence>
<reference evidence="5" key="1">
    <citation type="journal article" date="2019" name="Int. J. Syst. Evol. Microbiol.">
        <title>The Global Catalogue of Microorganisms (GCM) 10K type strain sequencing project: providing services to taxonomists for standard genome sequencing and annotation.</title>
        <authorList>
            <consortium name="The Broad Institute Genomics Platform"/>
            <consortium name="The Broad Institute Genome Sequencing Center for Infectious Disease"/>
            <person name="Wu L."/>
            <person name="Ma J."/>
        </authorList>
    </citation>
    <scope>NUCLEOTIDE SEQUENCE [LARGE SCALE GENOMIC DNA]</scope>
    <source>
        <strain evidence="5">TBRC 5832</strain>
    </source>
</reference>
<evidence type="ECO:0000256" key="2">
    <source>
        <dbReference type="SAM" id="Phobius"/>
    </source>
</evidence>
<comment type="caution">
    <text evidence="4">The sequence shown here is derived from an EMBL/GenBank/DDBJ whole genome shotgun (WGS) entry which is preliminary data.</text>
</comment>
<organism evidence="4 5">
    <name type="scientific">Actinoplanes subglobosus</name>
    <dbReference type="NCBI Taxonomy" id="1547892"/>
    <lineage>
        <taxon>Bacteria</taxon>
        <taxon>Bacillati</taxon>
        <taxon>Actinomycetota</taxon>
        <taxon>Actinomycetes</taxon>
        <taxon>Micromonosporales</taxon>
        <taxon>Micromonosporaceae</taxon>
        <taxon>Actinoplanes</taxon>
    </lineage>
</organism>
<dbReference type="RefSeq" id="WP_378069721.1">
    <property type="nucleotide sequence ID" value="NZ_JBHSBL010000019.1"/>
</dbReference>
<evidence type="ECO:0000256" key="1">
    <source>
        <dbReference type="SAM" id="MobiDB-lite"/>
    </source>
</evidence>
<keyword evidence="5" id="KW-1185">Reference proteome</keyword>
<dbReference type="SUPFAM" id="SSF49464">
    <property type="entry name" value="Carboxypeptidase regulatory domain-like"/>
    <property type="match status" value="1"/>
</dbReference>
<keyword evidence="2" id="KW-0812">Transmembrane</keyword>
<dbReference type="Pfam" id="PF13620">
    <property type="entry name" value="CarboxypepD_reg"/>
    <property type="match status" value="1"/>
</dbReference>
<dbReference type="Proteomes" id="UP001595867">
    <property type="component" value="Unassembled WGS sequence"/>
</dbReference>
<feature type="compositionally biased region" description="Low complexity" evidence="1">
    <location>
        <begin position="234"/>
        <end position="246"/>
    </location>
</feature>
<dbReference type="Gene3D" id="2.60.40.1120">
    <property type="entry name" value="Carboxypeptidase-like, regulatory domain"/>
    <property type="match status" value="1"/>
</dbReference>
<keyword evidence="3" id="KW-0732">Signal</keyword>
<gene>
    <name evidence="4" type="ORF">ACFO0C_28225</name>
</gene>
<keyword evidence="2" id="KW-0472">Membrane</keyword>
<protein>
    <submittedName>
        <fullName evidence="4">Carboxypeptidase-like regulatory domain-containing protein</fullName>
    </submittedName>
</protein>
<feature type="region of interest" description="Disordered" evidence="1">
    <location>
        <begin position="234"/>
        <end position="259"/>
    </location>
</feature>
<name>A0ABV8IYN5_9ACTN</name>
<proteinExistence type="predicted"/>
<accession>A0ABV8IYN5</accession>